<dbReference type="AlphaFoldDB" id="A0A9N9DXG9"/>
<accession>A0A9N9DXG9</accession>
<feature type="non-terminal residue" evidence="1">
    <location>
        <position position="1"/>
    </location>
</feature>
<protein>
    <submittedName>
        <fullName evidence="1">15462_t:CDS:1</fullName>
    </submittedName>
</protein>
<dbReference type="EMBL" id="CAJVPZ010013673">
    <property type="protein sequence ID" value="CAG8650841.1"/>
    <property type="molecule type" value="Genomic_DNA"/>
</dbReference>
<evidence type="ECO:0000313" key="2">
    <source>
        <dbReference type="Proteomes" id="UP000789396"/>
    </source>
</evidence>
<proteinExistence type="predicted"/>
<sequence>ISDQQALPLIRSSTLARLTIPYYKGVNVEERSIQKARAKNLVFSMWRVIMILKMIRDYWFKVIKKILESKEALPEHKVNLITKKAKYMSFEFGKHIPVK</sequence>
<gene>
    <name evidence="1" type="ORF">RFULGI_LOCUS8449</name>
</gene>
<comment type="caution">
    <text evidence="1">The sequence shown here is derived from an EMBL/GenBank/DDBJ whole genome shotgun (WGS) entry which is preliminary data.</text>
</comment>
<organism evidence="1 2">
    <name type="scientific">Racocetra fulgida</name>
    <dbReference type="NCBI Taxonomy" id="60492"/>
    <lineage>
        <taxon>Eukaryota</taxon>
        <taxon>Fungi</taxon>
        <taxon>Fungi incertae sedis</taxon>
        <taxon>Mucoromycota</taxon>
        <taxon>Glomeromycotina</taxon>
        <taxon>Glomeromycetes</taxon>
        <taxon>Diversisporales</taxon>
        <taxon>Gigasporaceae</taxon>
        <taxon>Racocetra</taxon>
    </lineage>
</organism>
<dbReference type="OrthoDB" id="2470716at2759"/>
<evidence type="ECO:0000313" key="1">
    <source>
        <dbReference type="EMBL" id="CAG8650841.1"/>
    </source>
</evidence>
<name>A0A9N9DXG9_9GLOM</name>
<dbReference type="Proteomes" id="UP000789396">
    <property type="component" value="Unassembled WGS sequence"/>
</dbReference>
<reference evidence="1" key="1">
    <citation type="submission" date="2021-06" db="EMBL/GenBank/DDBJ databases">
        <authorList>
            <person name="Kallberg Y."/>
            <person name="Tangrot J."/>
            <person name="Rosling A."/>
        </authorList>
    </citation>
    <scope>NUCLEOTIDE SEQUENCE</scope>
    <source>
        <strain evidence="1">IN212</strain>
    </source>
</reference>
<keyword evidence="2" id="KW-1185">Reference proteome</keyword>